<accession>A0A486XFQ8</accession>
<feature type="chain" id="PRO_5019787460" evidence="1">
    <location>
        <begin position="18"/>
        <end position="242"/>
    </location>
</feature>
<gene>
    <name evidence="2" type="ORF">BAL341_117</name>
</gene>
<reference evidence="2" key="1">
    <citation type="submission" date="2019-04" db="EMBL/GenBank/DDBJ databases">
        <authorList>
            <person name="Brambilla D."/>
        </authorList>
    </citation>
    <scope>NUCLEOTIDE SEQUENCE</scope>
    <source>
        <strain evidence="2">BAL1</strain>
    </source>
</reference>
<proteinExistence type="predicted"/>
<keyword evidence="1" id="KW-0732">Signal</keyword>
<evidence type="ECO:0000256" key="1">
    <source>
        <dbReference type="SAM" id="SignalP"/>
    </source>
</evidence>
<organism evidence="2">
    <name type="scientific">Rheinheimera sp. BAL341</name>
    <dbReference type="NCBI Taxonomy" id="1708203"/>
    <lineage>
        <taxon>Bacteria</taxon>
        <taxon>Pseudomonadati</taxon>
        <taxon>Pseudomonadota</taxon>
        <taxon>Gammaproteobacteria</taxon>
        <taxon>Chromatiales</taxon>
        <taxon>Chromatiaceae</taxon>
        <taxon>Rheinheimera</taxon>
    </lineage>
</organism>
<feature type="signal peptide" evidence="1">
    <location>
        <begin position="1"/>
        <end position="17"/>
    </location>
</feature>
<dbReference type="AlphaFoldDB" id="A0A486XFQ8"/>
<protein>
    <submittedName>
        <fullName evidence="2">Uncharacterized protein</fullName>
    </submittedName>
</protein>
<evidence type="ECO:0000313" key="2">
    <source>
        <dbReference type="EMBL" id="VHO00335.1"/>
    </source>
</evidence>
<dbReference type="EMBL" id="CAAJGR010000040">
    <property type="protein sequence ID" value="VHO00335.1"/>
    <property type="molecule type" value="Genomic_DNA"/>
</dbReference>
<name>A0A486XFQ8_9GAMM</name>
<sequence length="242" mass="26990">MKLLCKLLAIISISTYADTDTSILIGKSLIESGDGIVAMTEHLFENGQYKRQFTKAETVLYMSKFQINADGLSVEILAGHPSQLGRYIVKNGVLEVHDSTGVLLWTEKLKLPICPPELSAEFVRANWDSLVVGGKPLKCVIPIIKAKKVAPVQWVRLPDTDNSRRVVEIQPASFGMRFFLSPTQLIFDATGMNWISQNGQFESTRDPARWPRYLKGKGEFTAPRQVIQMSKSNFSIGINSDD</sequence>